<feature type="non-terminal residue" evidence="1">
    <location>
        <position position="1"/>
    </location>
</feature>
<evidence type="ECO:0000313" key="1">
    <source>
        <dbReference type="EMBL" id="KAL3796878.1"/>
    </source>
</evidence>
<protein>
    <submittedName>
        <fullName evidence="1">Uncharacterized protein</fullName>
    </submittedName>
</protein>
<organism evidence="1 2">
    <name type="scientific">Cyclotella cryptica</name>
    <dbReference type="NCBI Taxonomy" id="29204"/>
    <lineage>
        <taxon>Eukaryota</taxon>
        <taxon>Sar</taxon>
        <taxon>Stramenopiles</taxon>
        <taxon>Ochrophyta</taxon>
        <taxon>Bacillariophyta</taxon>
        <taxon>Coscinodiscophyceae</taxon>
        <taxon>Thalassiosirophycidae</taxon>
        <taxon>Stephanodiscales</taxon>
        <taxon>Stephanodiscaceae</taxon>
        <taxon>Cyclotella</taxon>
    </lineage>
</organism>
<keyword evidence="2" id="KW-1185">Reference proteome</keyword>
<proteinExistence type="predicted"/>
<dbReference type="Pfam" id="PF07466">
    <property type="entry name" value="DUF1517"/>
    <property type="match status" value="1"/>
</dbReference>
<dbReference type="EMBL" id="JABMIG020000059">
    <property type="protein sequence ID" value="KAL3796878.1"/>
    <property type="molecule type" value="Genomic_DNA"/>
</dbReference>
<comment type="caution">
    <text evidence="1">The sequence shown here is derived from an EMBL/GenBank/DDBJ whole genome shotgun (WGS) entry which is preliminary data.</text>
</comment>
<name>A0ABD3Q973_9STRA</name>
<accession>A0ABD3Q973</accession>
<dbReference type="AlphaFoldDB" id="A0ABD3Q973"/>
<sequence length="133" mass="14899">KVFEEEGPLGKGITVGMIQIALSLSCQERALKESIWSLLENSVRSSEGTLGYVIDNQDGYRDSHLSQRCHKTCLVLMRKSGVWVGACSFKEEDGGKAESLFNQWANWEAAKFEKEIPQISPEWASASLKPTRY</sequence>
<evidence type="ECO:0000313" key="2">
    <source>
        <dbReference type="Proteomes" id="UP001516023"/>
    </source>
</evidence>
<gene>
    <name evidence="1" type="ORF">HJC23_008831</name>
</gene>
<dbReference type="Proteomes" id="UP001516023">
    <property type="component" value="Unassembled WGS sequence"/>
</dbReference>
<dbReference type="InterPro" id="IPR010903">
    <property type="entry name" value="DUF1517"/>
</dbReference>
<reference evidence="1 2" key="1">
    <citation type="journal article" date="2020" name="G3 (Bethesda)">
        <title>Improved Reference Genome for Cyclotella cryptica CCMP332, a Model for Cell Wall Morphogenesis, Salinity Adaptation, and Lipid Production in Diatoms (Bacillariophyta).</title>
        <authorList>
            <person name="Roberts W.R."/>
            <person name="Downey K.M."/>
            <person name="Ruck E.C."/>
            <person name="Traller J.C."/>
            <person name="Alverson A.J."/>
        </authorList>
    </citation>
    <scope>NUCLEOTIDE SEQUENCE [LARGE SCALE GENOMIC DNA]</scope>
    <source>
        <strain evidence="1 2">CCMP332</strain>
    </source>
</reference>